<evidence type="ECO:0000313" key="2">
    <source>
        <dbReference type="Proteomes" id="UP000054324"/>
    </source>
</evidence>
<evidence type="ECO:0000313" key="1">
    <source>
        <dbReference type="EMBL" id="KER21619.1"/>
    </source>
</evidence>
<dbReference type="GeneID" id="20324258"/>
<dbReference type="RefSeq" id="XP_009174622.1">
    <property type="nucleotide sequence ID" value="XM_009176358.1"/>
</dbReference>
<dbReference type="Proteomes" id="UP000054324">
    <property type="component" value="Unassembled WGS sequence"/>
</dbReference>
<gene>
    <name evidence="1" type="ORF">T265_10090</name>
</gene>
<proteinExistence type="predicted"/>
<accession>A0A075A2L3</accession>
<reference evidence="1 2" key="1">
    <citation type="submission" date="2013-11" db="EMBL/GenBank/DDBJ databases">
        <title>Opisthorchis viverrini - life in the bile duct.</title>
        <authorList>
            <person name="Young N.D."/>
            <person name="Nagarajan N."/>
            <person name="Lin S.J."/>
            <person name="Korhonen P.K."/>
            <person name="Jex A.R."/>
            <person name="Hall R.S."/>
            <person name="Safavi-Hemami H."/>
            <person name="Kaewkong W."/>
            <person name="Bertrand D."/>
            <person name="Gao S."/>
            <person name="Seet Q."/>
            <person name="Wongkham S."/>
            <person name="Teh B.T."/>
            <person name="Wongkham C."/>
            <person name="Intapan P.M."/>
            <person name="Maleewong W."/>
            <person name="Yang X."/>
            <person name="Hu M."/>
            <person name="Wang Z."/>
            <person name="Hofmann A."/>
            <person name="Sternberg P.W."/>
            <person name="Tan P."/>
            <person name="Wang J."/>
            <person name="Gasser R.B."/>
        </authorList>
    </citation>
    <scope>NUCLEOTIDE SEQUENCE [LARGE SCALE GENOMIC DNA]</scope>
</reference>
<keyword evidence="2" id="KW-1185">Reference proteome</keyword>
<sequence length="206" mass="22963">MLTERLQANCQARQTDQQPPDQQPTRKVFPQKNLRKRRVIKEDRKFTGAEEGVLRGIRIRNAKDFLNGCKTTEVHLIKSVSTAATYGANVDMSSTTIDPPPPGELAVAVYRYHRFASFFSVDKTPSPGVDNTSCFDPPSFAADAETVSARIDRSASLTPFKPLIGGSTACCFIYSSEVILNMEPILSRYDRSDWGTCLCHNDRIKL</sequence>
<dbReference type="AlphaFoldDB" id="A0A075A2L3"/>
<dbReference type="KEGG" id="ovi:T265_10090"/>
<name>A0A075A2L3_OPIVI</name>
<organism evidence="1 2">
    <name type="scientific">Opisthorchis viverrini</name>
    <name type="common">Southeast Asian liver fluke</name>
    <dbReference type="NCBI Taxonomy" id="6198"/>
    <lineage>
        <taxon>Eukaryota</taxon>
        <taxon>Metazoa</taxon>
        <taxon>Spiralia</taxon>
        <taxon>Lophotrochozoa</taxon>
        <taxon>Platyhelminthes</taxon>
        <taxon>Trematoda</taxon>
        <taxon>Digenea</taxon>
        <taxon>Opisthorchiida</taxon>
        <taxon>Opisthorchiata</taxon>
        <taxon>Opisthorchiidae</taxon>
        <taxon>Opisthorchis</taxon>
    </lineage>
</organism>
<dbReference type="CTD" id="20324258"/>
<dbReference type="EMBL" id="KL596953">
    <property type="protein sequence ID" value="KER21619.1"/>
    <property type="molecule type" value="Genomic_DNA"/>
</dbReference>
<protein>
    <submittedName>
        <fullName evidence="1">Uncharacterized protein</fullName>
    </submittedName>
</protein>